<protein>
    <submittedName>
        <fullName evidence="2">Uncharacterized protein</fullName>
    </submittedName>
</protein>
<dbReference type="Proteomes" id="UP000525078">
    <property type="component" value="Unassembled WGS sequence"/>
</dbReference>
<evidence type="ECO:0000313" key="3">
    <source>
        <dbReference type="Proteomes" id="UP000525078"/>
    </source>
</evidence>
<dbReference type="AlphaFoldDB" id="A0A7J6H1S1"/>
<dbReference type="EMBL" id="JAATIP010000032">
    <property type="protein sequence ID" value="KAF4389025.1"/>
    <property type="molecule type" value="Genomic_DNA"/>
</dbReference>
<sequence length="97" mass="10641">MARQVKQSIFFRPSHESAIVARTNPPIRQPVKKADSGKLVRMDPAHCKPHSDMVDVGLIVCKDGNECLLSIKEPCKGDKDGLERLSPADVSNGVFND</sequence>
<evidence type="ECO:0000256" key="1">
    <source>
        <dbReference type="SAM" id="MobiDB-lite"/>
    </source>
</evidence>
<comment type="caution">
    <text evidence="2">The sequence shown here is derived from an EMBL/GenBank/DDBJ whole genome shotgun (WGS) entry which is preliminary data.</text>
</comment>
<gene>
    <name evidence="2" type="ORF">F8388_026754</name>
</gene>
<accession>A0A7J6H1S1</accession>
<organism evidence="2 3">
    <name type="scientific">Cannabis sativa</name>
    <name type="common">Hemp</name>
    <name type="synonym">Marijuana</name>
    <dbReference type="NCBI Taxonomy" id="3483"/>
    <lineage>
        <taxon>Eukaryota</taxon>
        <taxon>Viridiplantae</taxon>
        <taxon>Streptophyta</taxon>
        <taxon>Embryophyta</taxon>
        <taxon>Tracheophyta</taxon>
        <taxon>Spermatophyta</taxon>
        <taxon>Magnoliopsida</taxon>
        <taxon>eudicotyledons</taxon>
        <taxon>Gunneridae</taxon>
        <taxon>Pentapetalae</taxon>
        <taxon>rosids</taxon>
        <taxon>fabids</taxon>
        <taxon>Rosales</taxon>
        <taxon>Cannabaceae</taxon>
        <taxon>Cannabis</taxon>
    </lineage>
</organism>
<proteinExistence type="predicted"/>
<feature type="region of interest" description="Disordered" evidence="1">
    <location>
        <begin position="78"/>
        <end position="97"/>
    </location>
</feature>
<name>A0A7J6H1S1_CANSA</name>
<reference evidence="2 3" key="1">
    <citation type="journal article" date="2020" name="bioRxiv">
        <title>Sequence and annotation of 42 cannabis genomes reveals extensive copy number variation in cannabinoid synthesis and pathogen resistance genes.</title>
        <authorList>
            <person name="Mckernan K.J."/>
            <person name="Helbert Y."/>
            <person name="Kane L.T."/>
            <person name="Ebling H."/>
            <person name="Zhang L."/>
            <person name="Liu B."/>
            <person name="Eaton Z."/>
            <person name="Mclaughlin S."/>
            <person name="Kingan S."/>
            <person name="Baybayan P."/>
            <person name="Concepcion G."/>
            <person name="Jordan M."/>
            <person name="Riva A."/>
            <person name="Barbazuk W."/>
            <person name="Harkins T."/>
        </authorList>
    </citation>
    <scope>NUCLEOTIDE SEQUENCE [LARGE SCALE GENOMIC DNA]</scope>
    <source>
        <strain evidence="3">cv. Jamaican Lion 4</strain>
        <tissue evidence="2">Leaf</tissue>
    </source>
</reference>
<evidence type="ECO:0000313" key="2">
    <source>
        <dbReference type="EMBL" id="KAF4389025.1"/>
    </source>
</evidence>